<reference evidence="1 2" key="1">
    <citation type="submission" date="2020-08" db="EMBL/GenBank/DDBJ databases">
        <authorList>
            <person name="Koutsovoulos G."/>
            <person name="Danchin GJ E."/>
        </authorList>
    </citation>
    <scope>NUCLEOTIDE SEQUENCE [LARGE SCALE GENOMIC DNA]</scope>
</reference>
<accession>A0A6V7U1K8</accession>
<protein>
    <submittedName>
        <fullName evidence="1">Uncharacterized protein</fullName>
    </submittedName>
</protein>
<comment type="caution">
    <text evidence="1">The sequence shown here is derived from an EMBL/GenBank/DDBJ whole genome shotgun (WGS) entry which is preliminary data.</text>
</comment>
<dbReference type="Proteomes" id="UP000580250">
    <property type="component" value="Unassembled WGS sequence"/>
</dbReference>
<dbReference type="EMBL" id="CAJEWN010000029">
    <property type="protein sequence ID" value="CAD2142466.1"/>
    <property type="molecule type" value="Genomic_DNA"/>
</dbReference>
<name>A0A6V7U1K8_MELEN</name>
<proteinExistence type="predicted"/>
<sequence>MANTTVEQLLKGLLVKALPEQAMIRQKFSWSEFWRLFQKNGMLLDEAMGYPALDLDMMFWTEKYALRSNRMVHYTYEDSMCCYEAKSAESSNNQKEAHIHHDNVAYLQLY</sequence>
<organism evidence="1 2">
    <name type="scientific">Meloidogyne enterolobii</name>
    <name type="common">Root-knot nematode worm</name>
    <name type="synonym">Meloidogyne mayaguensis</name>
    <dbReference type="NCBI Taxonomy" id="390850"/>
    <lineage>
        <taxon>Eukaryota</taxon>
        <taxon>Metazoa</taxon>
        <taxon>Ecdysozoa</taxon>
        <taxon>Nematoda</taxon>
        <taxon>Chromadorea</taxon>
        <taxon>Rhabditida</taxon>
        <taxon>Tylenchina</taxon>
        <taxon>Tylenchomorpha</taxon>
        <taxon>Tylenchoidea</taxon>
        <taxon>Meloidogynidae</taxon>
        <taxon>Meloidogyninae</taxon>
        <taxon>Meloidogyne</taxon>
    </lineage>
</organism>
<evidence type="ECO:0000313" key="1">
    <source>
        <dbReference type="EMBL" id="CAD2142466.1"/>
    </source>
</evidence>
<dbReference type="AlphaFoldDB" id="A0A6V7U1K8"/>
<gene>
    <name evidence="1" type="ORF">MENT_LOCUS7241</name>
</gene>
<evidence type="ECO:0000313" key="2">
    <source>
        <dbReference type="Proteomes" id="UP000580250"/>
    </source>
</evidence>